<dbReference type="STRING" id="1314781.A0A165CVY2"/>
<feature type="domain" description="Beta-lactamase-related" evidence="3">
    <location>
        <begin position="65"/>
        <end position="398"/>
    </location>
</feature>
<evidence type="ECO:0000256" key="1">
    <source>
        <dbReference type="ARBA" id="ARBA00038473"/>
    </source>
</evidence>
<dbReference type="PANTHER" id="PTHR22935:SF95">
    <property type="entry name" value="BETA-LACTAMASE-LIKE 1-RELATED"/>
    <property type="match status" value="1"/>
</dbReference>
<keyword evidence="5" id="KW-1185">Reference proteome</keyword>
<evidence type="ECO:0000256" key="2">
    <source>
        <dbReference type="SAM" id="SignalP"/>
    </source>
</evidence>
<dbReference type="PANTHER" id="PTHR22935">
    <property type="entry name" value="PENICILLIN-BINDING PROTEIN"/>
    <property type="match status" value="1"/>
</dbReference>
<dbReference type="Gene3D" id="3.40.710.10">
    <property type="entry name" value="DD-peptidase/beta-lactamase superfamily"/>
    <property type="match status" value="1"/>
</dbReference>
<feature type="chain" id="PRO_5007856187" evidence="2">
    <location>
        <begin position="18"/>
        <end position="541"/>
    </location>
</feature>
<sequence>MAFKFLPLLLAIASVSGSTVTVPRRGLLAPQKRDTSTPTCFAPATKLPPPKAADVKSAVASADAYLRALAQTDEVDSVVAAIVTPDGSIYEGTYGSLRANDSALVGLTVDRDSIYRIASVTKVFTAWESYILRDRGVLGLDDKVSKYLPSFKLDTTVRQLATHMSGIPGTLPAGNMSSWPHGFDGSGNPPDNGLPFPTEADTIAAINSATLMVAPYTFPLYSDTAYGVLGLVNAAADGKVNGQYAALIKRDIFDKLGMSSSSFKAPASTERVVVSSSEPVEADYDFLNAMDGAGGQLSSLADLIKSQQVLLDPSRSGSNISPYTVREWMRPLYNFADDFFSVGHVWEIVKRKDSSGRPYQFYEKNGALNGFHTLYGLNPDSGYGIIVLMSGSNFDPHGVAWELQDIFQPAIDTYRASVLKNTYAGSYVSADGKSKTSISVRNGNLYADAFVLDEEDILVALQGPDTQPVALWPVAEDGLTFRLSFGMPGLNGAPNYGCILEMVGFDPGYARGKAIGLVQFAVEGGKKVINVPSTGGKLIFA</sequence>
<dbReference type="EMBL" id="KV426282">
    <property type="protein sequence ID" value="KZV83248.1"/>
    <property type="molecule type" value="Genomic_DNA"/>
</dbReference>
<comment type="similarity">
    <text evidence="1">Belongs to the beta-lactamase family.</text>
</comment>
<evidence type="ECO:0000313" key="5">
    <source>
        <dbReference type="Proteomes" id="UP000077266"/>
    </source>
</evidence>
<dbReference type="OrthoDB" id="428260at2759"/>
<dbReference type="AlphaFoldDB" id="A0A165CVY2"/>
<evidence type="ECO:0000259" key="3">
    <source>
        <dbReference type="Pfam" id="PF00144"/>
    </source>
</evidence>
<evidence type="ECO:0000313" key="4">
    <source>
        <dbReference type="EMBL" id="KZV83248.1"/>
    </source>
</evidence>
<proteinExistence type="inferred from homology"/>
<dbReference type="InterPro" id="IPR001466">
    <property type="entry name" value="Beta-lactam-related"/>
</dbReference>
<gene>
    <name evidence="4" type="ORF">EXIGLDRAFT_684075</name>
</gene>
<feature type="signal peptide" evidence="2">
    <location>
        <begin position="1"/>
        <end position="17"/>
    </location>
</feature>
<dbReference type="InParanoid" id="A0A165CVY2"/>
<dbReference type="SUPFAM" id="SSF56601">
    <property type="entry name" value="beta-lactamase/transpeptidase-like"/>
    <property type="match status" value="1"/>
</dbReference>
<dbReference type="InterPro" id="IPR051478">
    <property type="entry name" value="Beta-lactamase-like_AB/R"/>
</dbReference>
<protein>
    <submittedName>
        <fullName evidence="4">Beta-lactamase/transpeptidase-like protein</fullName>
    </submittedName>
</protein>
<dbReference type="Pfam" id="PF00144">
    <property type="entry name" value="Beta-lactamase"/>
    <property type="match status" value="1"/>
</dbReference>
<dbReference type="InterPro" id="IPR012338">
    <property type="entry name" value="Beta-lactam/transpept-like"/>
</dbReference>
<reference evidence="4 5" key="1">
    <citation type="journal article" date="2016" name="Mol. Biol. Evol.">
        <title>Comparative Genomics of Early-Diverging Mushroom-Forming Fungi Provides Insights into the Origins of Lignocellulose Decay Capabilities.</title>
        <authorList>
            <person name="Nagy L.G."/>
            <person name="Riley R."/>
            <person name="Tritt A."/>
            <person name="Adam C."/>
            <person name="Daum C."/>
            <person name="Floudas D."/>
            <person name="Sun H."/>
            <person name="Yadav J.S."/>
            <person name="Pangilinan J."/>
            <person name="Larsson K.H."/>
            <person name="Matsuura K."/>
            <person name="Barry K."/>
            <person name="Labutti K."/>
            <person name="Kuo R."/>
            <person name="Ohm R.A."/>
            <person name="Bhattacharya S.S."/>
            <person name="Shirouzu T."/>
            <person name="Yoshinaga Y."/>
            <person name="Martin F.M."/>
            <person name="Grigoriev I.V."/>
            <person name="Hibbett D.S."/>
        </authorList>
    </citation>
    <scope>NUCLEOTIDE SEQUENCE [LARGE SCALE GENOMIC DNA]</scope>
    <source>
        <strain evidence="4 5">HHB12029</strain>
    </source>
</reference>
<keyword evidence="2" id="KW-0732">Signal</keyword>
<organism evidence="4 5">
    <name type="scientific">Exidia glandulosa HHB12029</name>
    <dbReference type="NCBI Taxonomy" id="1314781"/>
    <lineage>
        <taxon>Eukaryota</taxon>
        <taxon>Fungi</taxon>
        <taxon>Dikarya</taxon>
        <taxon>Basidiomycota</taxon>
        <taxon>Agaricomycotina</taxon>
        <taxon>Agaricomycetes</taxon>
        <taxon>Auriculariales</taxon>
        <taxon>Exidiaceae</taxon>
        <taxon>Exidia</taxon>
    </lineage>
</organism>
<accession>A0A165CVY2</accession>
<name>A0A165CVY2_EXIGL</name>
<dbReference type="Proteomes" id="UP000077266">
    <property type="component" value="Unassembled WGS sequence"/>
</dbReference>